<keyword evidence="3" id="KW-0804">Transcription</keyword>
<dbReference type="InterPro" id="IPR016032">
    <property type="entry name" value="Sig_transdc_resp-reg_C-effctor"/>
</dbReference>
<dbReference type="Pfam" id="PF25873">
    <property type="entry name" value="WHD_MalT"/>
    <property type="match status" value="1"/>
</dbReference>
<dbReference type="CDD" id="cd06170">
    <property type="entry name" value="LuxR_C_like"/>
    <property type="match status" value="1"/>
</dbReference>
<dbReference type="InterPro" id="IPR000792">
    <property type="entry name" value="Tscrpt_reg_LuxR_C"/>
</dbReference>
<dbReference type="RefSeq" id="WP_248152074.1">
    <property type="nucleotide sequence ID" value="NZ_BAAAOF010000008.1"/>
</dbReference>
<protein>
    <recommendedName>
        <fullName evidence="4">HTH luxR-type domain-containing protein</fullName>
    </recommendedName>
</protein>
<dbReference type="SUPFAM" id="SSF48452">
    <property type="entry name" value="TPR-like"/>
    <property type="match status" value="1"/>
</dbReference>
<dbReference type="InterPro" id="IPR011990">
    <property type="entry name" value="TPR-like_helical_dom_sf"/>
</dbReference>
<organism evidence="5 6">
    <name type="scientific">Microbacterium aoyamense</name>
    <dbReference type="NCBI Taxonomy" id="344166"/>
    <lineage>
        <taxon>Bacteria</taxon>
        <taxon>Bacillati</taxon>
        <taxon>Actinomycetota</taxon>
        <taxon>Actinomycetes</taxon>
        <taxon>Micrococcales</taxon>
        <taxon>Microbacteriaceae</taxon>
        <taxon>Microbacterium</taxon>
    </lineage>
</organism>
<keyword evidence="1" id="KW-0805">Transcription regulation</keyword>
<dbReference type="SUPFAM" id="SSF46894">
    <property type="entry name" value="C-terminal effector domain of the bipartite response regulators"/>
    <property type="match status" value="1"/>
</dbReference>
<dbReference type="PANTHER" id="PTHR44688:SF16">
    <property type="entry name" value="DNA-BINDING TRANSCRIPTIONAL ACTIVATOR DEVR_DOSR"/>
    <property type="match status" value="1"/>
</dbReference>
<dbReference type="PROSITE" id="PS50043">
    <property type="entry name" value="HTH_LUXR_2"/>
    <property type="match status" value="1"/>
</dbReference>
<evidence type="ECO:0000256" key="3">
    <source>
        <dbReference type="ARBA" id="ARBA00023163"/>
    </source>
</evidence>
<dbReference type="EMBL" id="BAAAOF010000008">
    <property type="protein sequence ID" value="GAA1938097.1"/>
    <property type="molecule type" value="Genomic_DNA"/>
</dbReference>
<dbReference type="PANTHER" id="PTHR44688">
    <property type="entry name" value="DNA-BINDING TRANSCRIPTIONAL ACTIVATOR DEVR_DOSR"/>
    <property type="match status" value="1"/>
</dbReference>
<dbReference type="Gene3D" id="1.25.40.10">
    <property type="entry name" value="Tetratricopeptide repeat domain"/>
    <property type="match status" value="1"/>
</dbReference>
<sequence length="868" mass="94577">MTEVRRFPLHAVDRPSLRAQLDVGATAPITLLVAPAGSGKTVLLAQWMDARIGHSVAWLDVSRSDHDASIFSRHLIEVIAAVDPRLSSFDVPIGTPEGGLGEPFIEAFAVEMSSLDDVVVVFDDLHNLAGSAIVADLWRLVDRLPPNVHFVFASRVDLQIGRSRHRVRHGLVEMRQAELAFTPEVTARVLESITGADVSLATAAAVTHHTEGWAAGVQLSGLSMRFQEHPERFIEHLDASNRLIVDYMSEEVFDAQQPERREALLRLSVLDEVCAGLAESVAGVTDGDGYLRQLERDSMFIVSIPGRIGWYRFHHLFRDLLRFRIRAESDDRESALLRAAAAWHLQRGETTTAVEYLLRARAWDDVCDIVLASGPKTYEQLRTTTVARWLSLVPDEVRWANPRVELLYGMVVGMSGRGALTVEIMQRLLTAGVLDVGGQQVALSYLATCVYFQPRPDQFLGVARRSLTLLADNPHADPPNLLGLTTPALLETVSRVALSRAHFLQGDIPEARGAIQAALSSEGSGYGPYRVQIVGTFALIEAWSGRLDHATTLAGDALELARELSLLSHPSPAEAHIARAIVAVQRGESEAGAYSLHEGNIRAAVNQRAPLMWVAHLAAALVDPRGTESAAIEPQGAPPPLVARGLSALAWRTARLSGAPRDPRRHLESHWSTIAFEQVASLIELGLITEARSLIDGVCYVADASLPSAAVEYGLASAWLASAEGRGVESRRQLSDVLNLAERENLKYPILAAGRAVIELVKALPGPTSHFREQLIRMARPSSAGTESLPTALTAREVELLDLLPTRLTNVEIADRWYVSVNTIKSHLAHMYRKMGVADRNAAIVRARQLGLLAADGAPSRNSPSDLQ</sequence>
<comment type="caution">
    <text evidence="5">The sequence shown here is derived from an EMBL/GenBank/DDBJ whole genome shotgun (WGS) entry which is preliminary data.</text>
</comment>
<gene>
    <name evidence="5" type="ORF">GCM10009775_32730</name>
</gene>
<evidence type="ECO:0000313" key="6">
    <source>
        <dbReference type="Proteomes" id="UP001501343"/>
    </source>
</evidence>
<reference evidence="5 6" key="1">
    <citation type="journal article" date="2019" name="Int. J. Syst. Evol. Microbiol.">
        <title>The Global Catalogue of Microorganisms (GCM) 10K type strain sequencing project: providing services to taxonomists for standard genome sequencing and annotation.</title>
        <authorList>
            <consortium name="The Broad Institute Genomics Platform"/>
            <consortium name="The Broad Institute Genome Sequencing Center for Infectious Disease"/>
            <person name="Wu L."/>
            <person name="Ma J."/>
        </authorList>
    </citation>
    <scope>NUCLEOTIDE SEQUENCE [LARGE SCALE GENOMIC DNA]</scope>
    <source>
        <strain evidence="5 6">JCM 14900</strain>
    </source>
</reference>
<name>A0ABN2PY94_9MICO</name>
<proteinExistence type="predicted"/>
<dbReference type="SMART" id="SM00421">
    <property type="entry name" value="HTH_LUXR"/>
    <property type="match status" value="1"/>
</dbReference>
<evidence type="ECO:0000256" key="2">
    <source>
        <dbReference type="ARBA" id="ARBA00023125"/>
    </source>
</evidence>
<dbReference type="InterPro" id="IPR036388">
    <property type="entry name" value="WH-like_DNA-bd_sf"/>
</dbReference>
<dbReference type="Proteomes" id="UP001501343">
    <property type="component" value="Unassembled WGS sequence"/>
</dbReference>
<keyword evidence="6" id="KW-1185">Reference proteome</keyword>
<keyword evidence="2" id="KW-0238">DNA-binding</keyword>
<dbReference type="Gene3D" id="1.10.10.10">
    <property type="entry name" value="Winged helix-like DNA-binding domain superfamily/Winged helix DNA-binding domain"/>
    <property type="match status" value="1"/>
</dbReference>
<dbReference type="SUPFAM" id="SSF52540">
    <property type="entry name" value="P-loop containing nucleoside triphosphate hydrolases"/>
    <property type="match status" value="1"/>
</dbReference>
<dbReference type="InterPro" id="IPR027417">
    <property type="entry name" value="P-loop_NTPase"/>
</dbReference>
<evidence type="ECO:0000259" key="4">
    <source>
        <dbReference type="PROSITE" id="PS50043"/>
    </source>
</evidence>
<evidence type="ECO:0000256" key="1">
    <source>
        <dbReference type="ARBA" id="ARBA00023015"/>
    </source>
</evidence>
<dbReference type="Pfam" id="PF00196">
    <property type="entry name" value="GerE"/>
    <property type="match status" value="1"/>
</dbReference>
<dbReference type="InterPro" id="IPR059106">
    <property type="entry name" value="WHD_MalT"/>
</dbReference>
<accession>A0ABN2PY94</accession>
<feature type="domain" description="HTH luxR-type" evidence="4">
    <location>
        <begin position="786"/>
        <end position="851"/>
    </location>
</feature>
<evidence type="ECO:0000313" key="5">
    <source>
        <dbReference type="EMBL" id="GAA1938097.1"/>
    </source>
</evidence>